<dbReference type="InterPro" id="IPR011059">
    <property type="entry name" value="Metal-dep_hydrolase_composite"/>
</dbReference>
<dbReference type="SUPFAM" id="SSF51556">
    <property type="entry name" value="Metallo-dependent hydrolases"/>
    <property type="match status" value="1"/>
</dbReference>
<dbReference type="EMBL" id="JAGMUV010000035">
    <property type="protein sequence ID" value="KAH7113395.1"/>
    <property type="molecule type" value="Genomic_DNA"/>
</dbReference>
<dbReference type="Gene3D" id="1.20.58.520">
    <property type="entry name" value="Amidohydrolase"/>
    <property type="match status" value="1"/>
</dbReference>
<keyword evidence="2" id="KW-0378">Hydrolase</keyword>
<dbReference type="Proteomes" id="UP000738349">
    <property type="component" value="Unassembled WGS sequence"/>
</dbReference>
<dbReference type="SUPFAM" id="SSF51338">
    <property type="entry name" value="Composite domain of metallo-dependent hydrolases"/>
    <property type="match status" value="1"/>
</dbReference>
<dbReference type="PANTHER" id="PTHR43135:SF3">
    <property type="entry name" value="ALPHA-D-RIBOSE 1-METHYLPHOSPHONATE 5-TRIPHOSPHATE DIPHOSPHATASE"/>
    <property type="match status" value="1"/>
</dbReference>
<proteinExistence type="predicted"/>
<dbReference type="PANTHER" id="PTHR43135">
    <property type="entry name" value="ALPHA-D-RIBOSE 1-METHYLPHOSPHONATE 5-TRIPHOSPHATE DIPHOSPHATASE"/>
    <property type="match status" value="1"/>
</dbReference>
<dbReference type="InterPro" id="IPR032466">
    <property type="entry name" value="Metal_Hydrolase"/>
</dbReference>
<comment type="caution">
    <text evidence="2">The sequence shown here is derived from an EMBL/GenBank/DDBJ whole genome shotgun (WGS) entry which is preliminary data.</text>
</comment>
<evidence type="ECO:0000259" key="1">
    <source>
        <dbReference type="Pfam" id="PF01979"/>
    </source>
</evidence>
<keyword evidence="3" id="KW-1185">Reference proteome</keyword>
<dbReference type="Gene3D" id="3.30.110.90">
    <property type="entry name" value="Amidohydrolase"/>
    <property type="match status" value="1"/>
</dbReference>
<dbReference type="GO" id="GO:0016810">
    <property type="term" value="F:hydrolase activity, acting on carbon-nitrogen (but not peptide) bonds"/>
    <property type="evidence" value="ECO:0007669"/>
    <property type="project" value="InterPro"/>
</dbReference>
<dbReference type="Gene3D" id="2.30.40.10">
    <property type="entry name" value="Urease, subunit C, domain 1"/>
    <property type="match status" value="1"/>
</dbReference>
<protein>
    <submittedName>
        <fullName evidence="2">Hydrolase</fullName>
    </submittedName>
</protein>
<feature type="domain" description="Amidohydrolase-related" evidence="1">
    <location>
        <begin position="166"/>
        <end position="356"/>
    </location>
</feature>
<accession>A0A9P9D612</accession>
<organism evidence="2 3">
    <name type="scientific">Dactylonectria macrodidyma</name>
    <dbReference type="NCBI Taxonomy" id="307937"/>
    <lineage>
        <taxon>Eukaryota</taxon>
        <taxon>Fungi</taxon>
        <taxon>Dikarya</taxon>
        <taxon>Ascomycota</taxon>
        <taxon>Pezizomycotina</taxon>
        <taxon>Sordariomycetes</taxon>
        <taxon>Hypocreomycetidae</taxon>
        <taxon>Hypocreales</taxon>
        <taxon>Nectriaceae</taxon>
        <taxon>Dactylonectria</taxon>
    </lineage>
</organism>
<dbReference type="AlphaFoldDB" id="A0A9P9D612"/>
<dbReference type="InterPro" id="IPR051781">
    <property type="entry name" value="Metallo-dep_Hydrolase"/>
</dbReference>
<reference evidence="2" key="1">
    <citation type="journal article" date="2021" name="Nat. Commun.">
        <title>Genetic determinants of endophytism in the Arabidopsis root mycobiome.</title>
        <authorList>
            <person name="Mesny F."/>
            <person name="Miyauchi S."/>
            <person name="Thiergart T."/>
            <person name="Pickel B."/>
            <person name="Atanasova L."/>
            <person name="Karlsson M."/>
            <person name="Huettel B."/>
            <person name="Barry K.W."/>
            <person name="Haridas S."/>
            <person name="Chen C."/>
            <person name="Bauer D."/>
            <person name="Andreopoulos W."/>
            <person name="Pangilinan J."/>
            <person name="LaButti K."/>
            <person name="Riley R."/>
            <person name="Lipzen A."/>
            <person name="Clum A."/>
            <person name="Drula E."/>
            <person name="Henrissat B."/>
            <person name="Kohler A."/>
            <person name="Grigoriev I.V."/>
            <person name="Martin F.M."/>
            <person name="Hacquard S."/>
        </authorList>
    </citation>
    <scope>NUCLEOTIDE SEQUENCE</scope>
    <source>
        <strain evidence="2">MPI-CAGE-AT-0147</strain>
    </source>
</reference>
<dbReference type="InterPro" id="IPR006680">
    <property type="entry name" value="Amidohydro-rel"/>
</dbReference>
<dbReference type="Pfam" id="PF01979">
    <property type="entry name" value="Amidohydro_1"/>
    <property type="match status" value="1"/>
</dbReference>
<dbReference type="OrthoDB" id="194468at2759"/>
<gene>
    <name evidence="2" type="ORF">EDB81DRAFT_893626</name>
</gene>
<evidence type="ECO:0000313" key="2">
    <source>
        <dbReference type="EMBL" id="KAH7113395.1"/>
    </source>
</evidence>
<sequence>MTVLRVQSVGVFNGESIERPSELCFEASPGKIVPAETVALGTIDGTDCTLLPGLIGAKIDGGASSWIFQQSAAFGVTTLIDSSSGTAESLAMWTAASQNVGMPSYLASGSAVGSSDSESGMLKIFPYRAIRQISTPAEAVRFVEAHATEPGKVDFVKVIVDIPGLDSDTLSVLVEATHQRGVLAVAHASQTAAYRRVLDAGFDVVSPAPITGKLDEDVIRGFADKKIAVIPTLCFLRHLLRQGRIQDHNFTHALEAVKALHQAGVPILAGTSANNEEGFKVSFGEALHEELQLLNQAGLSNLEALQAATSVPSKIFKLSDGGALQVGCRADLVLVQGNPLEDLAASARIIKVWIQGIEVASGGAG</sequence>
<dbReference type="Gene3D" id="3.40.50.10910">
    <property type="entry name" value="Amidohydrolase"/>
    <property type="match status" value="1"/>
</dbReference>
<name>A0A9P9D612_9HYPO</name>
<evidence type="ECO:0000313" key="3">
    <source>
        <dbReference type="Proteomes" id="UP000738349"/>
    </source>
</evidence>